<feature type="compositionally biased region" description="Basic and acidic residues" evidence="2">
    <location>
        <begin position="1508"/>
        <end position="1517"/>
    </location>
</feature>
<dbReference type="RefSeq" id="XP_014666830.1">
    <property type="nucleotide sequence ID" value="XM_014811344.1"/>
</dbReference>
<feature type="region of interest" description="Disordered" evidence="2">
    <location>
        <begin position="1278"/>
        <end position="1371"/>
    </location>
</feature>
<feature type="compositionally biased region" description="Basic and acidic residues" evidence="2">
    <location>
        <begin position="819"/>
        <end position="831"/>
    </location>
</feature>
<feature type="region of interest" description="Disordered" evidence="2">
    <location>
        <begin position="945"/>
        <end position="971"/>
    </location>
</feature>
<keyword evidence="3" id="KW-1185">Reference proteome</keyword>
<feature type="region of interest" description="Disordered" evidence="2">
    <location>
        <begin position="1141"/>
        <end position="1266"/>
    </location>
</feature>
<feature type="compositionally biased region" description="Basic and acidic residues" evidence="2">
    <location>
        <begin position="1158"/>
        <end position="1168"/>
    </location>
</feature>
<keyword evidence="1" id="KW-0175">Coiled coil</keyword>
<organism evidence="3 4">
    <name type="scientific">Priapulus caudatus</name>
    <name type="common">Priapulid worm</name>
    <dbReference type="NCBI Taxonomy" id="37621"/>
    <lineage>
        <taxon>Eukaryota</taxon>
        <taxon>Metazoa</taxon>
        <taxon>Ecdysozoa</taxon>
        <taxon>Scalidophora</taxon>
        <taxon>Priapulida</taxon>
        <taxon>Priapulimorpha</taxon>
        <taxon>Priapulimorphida</taxon>
        <taxon>Priapulidae</taxon>
        <taxon>Priapulus</taxon>
    </lineage>
</organism>
<feature type="region of interest" description="Disordered" evidence="2">
    <location>
        <begin position="239"/>
        <end position="258"/>
    </location>
</feature>
<evidence type="ECO:0000256" key="2">
    <source>
        <dbReference type="SAM" id="MobiDB-lite"/>
    </source>
</evidence>
<feature type="region of interest" description="Disordered" evidence="2">
    <location>
        <begin position="1051"/>
        <end position="1099"/>
    </location>
</feature>
<feature type="compositionally biased region" description="Basic residues" evidence="2">
    <location>
        <begin position="168"/>
        <end position="177"/>
    </location>
</feature>
<feature type="compositionally biased region" description="Low complexity" evidence="2">
    <location>
        <begin position="1286"/>
        <end position="1297"/>
    </location>
</feature>
<feature type="coiled-coil region" evidence="1">
    <location>
        <begin position="523"/>
        <end position="550"/>
    </location>
</feature>
<protein>
    <submittedName>
        <fullName evidence="4">Uncharacterized protein LOC106808581</fullName>
    </submittedName>
</protein>
<feature type="region of interest" description="Disordered" evidence="2">
    <location>
        <begin position="1507"/>
        <end position="1541"/>
    </location>
</feature>
<feature type="region of interest" description="Disordered" evidence="2">
    <location>
        <begin position="868"/>
        <end position="906"/>
    </location>
</feature>
<reference evidence="4" key="1">
    <citation type="submission" date="2025-08" db="UniProtKB">
        <authorList>
            <consortium name="RefSeq"/>
        </authorList>
    </citation>
    <scope>IDENTIFICATION</scope>
</reference>
<feature type="coiled-coil region" evidence="1">
    <location>
        <begin position="612"/>
        <end position="708"/>
    </location>
</feature>
<feature type="compositionally biased region" description="Low complexity" evidence="2">
    <location>
        <begin position="21"/>
        <end position="69"/>
    </location>
</feature>
<sequence length="1541" mass="169143">MSGSQTPSTVSTASEADKTATPSHVSSVSSFKSPTSLLPSNNDAEAAAASDNSQSSSDHISSRTSSASDYKMRVLSPSHLLGVNQPGEMEERGFDLQPVLPPSDLIPDNDYEENDNKSQNYLPVPPSSERQGNTIASYKKHSVNKQSPVLQYYSSSNTDTGKRNPTNKTKRLGHRVQKASDKTIEEDLQTSTSHRSVSDGKHAKRSRSAVNTILGSESGARRLHFKPLATSDLLFTREPVATQGDETKTRQQKPAVKDGNPTLTVEELRASLYHKFRDQGLLDKLKSQLRHQVVVGLQESILRRSPFAVATEAMPLYLRALNSLVMCHLRAHGYRYTASVLAPESGTADGLTTEDVFRILGIGKNSKLYTLLMKDSSNGVLWELLSEVVERSVDGTSEASVQTDLAQPANSSTLHEKLRIVDAHYDGRKSEERGVWMTSVEDRILSFQRQLEERSRSELQLEVARFKEMELTQMRLLEQEKCRKELGNARREMEILYQSKCDALATREKNLAEQIQKEQEMLSKDAYAQRQKILEEIDTLRERETQMRRETEGHAREIALEKDKLKSWEEQLHQRALSNDKAQLQLAQRLEQWKLGYKQEQQQKYADRTCTLEASEARVKEDARRVKADEDELRRAKEEVRELSERIAQLEMQLYEAKSEMLTASKTSEALGDKVREMMDYKQVRLENAVLKNEIEHLKTKLAEEQSYRELEKTDHGRVVKELTEKLTKPSSDAVMMQRELERARAEHRQQLALLQYQQQQGDSRLQEELNRSKELIKRYEAQSRDARRLAREADDLRSQLQQTQLALHNTVRGGDPIVNDRDPIVTDRDANVSGGAPTAEHVFERTAPRVSFLDSYLTEAQASRHRFYNSEMPSHRPANRGPSAHIGGATHDGTDGDGNDNSLSSDSSLQFIQEAKERLQALTGDDELVEQRFRDYQYRVMDPHSLPAEPHAASSSSQGLPAARRDDRPYRAGHTSEHYLSVTPTKLPAGGSTCPGEAAQVSLRYGDVRFLDNNVAPCSARGDHAPSRVVAAAAATTAGGQRVLTVQDPLTRDQGSRFDSGLSAVSSHSRGCKQPQAGGSTVHQQAELGDDPAESASTCVRKSSSSAAAALITPAAALITPAASPAASPAAAAAMTPTASASVGNREAGGVQSAGRGWREQESRGDSEGDTSDTLTFGTAAVRPRQLPTKQPRQQQVPALDTATGRQGSAGGDRKEPAGGGGNTIAPAEVDSCASRGGERSAGGTLARESSGTVLPEADSDSDSLSFATYLTRRFRGKTATRTGVAPQAPPVAAAIAKREEPTDAAPGDGLMRVIGSLPVELGFTGSRETDADATQGRDAPASPQTRARTDDDVDDRGGASQVAPAVVIRGIGDVRGAVGEVTEVHEAQTEKSVEMHEPQTERSAEVHEALTDKNAEMGEAQVERDVHLRKAQTDESAEVPPAQTAGEPAEERTERSGESSEPQLRRGAREEPAAVEEVEIGVRDPLEDAGIDPVMKKYMAMVIQQREQEAKEKNEASPQQSQHTDLDLTEDLSKSDDFW</sequence>
<feature type="compositionally biased region" description="Polar residues" evidence="2">
    <location>
        <begin position="1"/>
        <end position="14"/>
    </location>
</feature>
<feature type="region of interest" description="Disordered" evidence="2">
    <location>
        <begin position="813"/>
        <end position="837"/>
    </location>
</feature>
<dbReference type="InterPro" id="IPR006594">
    <property type="entry name" value="LisH"/>
</dbReference>
<feature type="coiled-coil region" evidence="1">
    <location>
        <begin position="738"/>
        <end position="807"/>
    </location>
</feature>
<feature type="region of interest" description="Disordered" evidence="2">
    <location>
        <begin position="1"/>
        <end position="215"/>
    </location>
</feature>
<evidence type="ECO:0000313" key="3">
    <source>
        <dbReference type="Proteomes" id="UP000695022"/>
    </source>
</evidence>
<gene>
    <name evidence="4" type="primary">LOC106808581</name>
</gene>
<dbReference type="InterPro" id="IPR055289">
    <property type="entry name" value="OFD1"/>
</dbReference>
<evidence type="ECO:0000313" key="4">
    <source>
        <dbReference type="RefSeq" id="XP_014666830.1"/>
    </source>
</evidence>
<dbReference type="GeneID" id="106808581"/>
<dbReference type="Proteomes" id="UP000695022">
    <property type="component" value="Unplaced"/>
</dbReference>
<evidence type="ECO:0000256" key="1">
    <source>
        <dbReference type="SAM" id="Coils"/>
    </source>
</evidence>
<dbReference type="PANTHER" id="PTHR39063">
    <property type="entry name" value="ORAL-FACIAL-DIGITAL SYNDROME 1 PROTEIN HOMOLOG"/>
    <property type="match status" value="1"/>
</dbReference>
<accession>A0ABM1E3Q9</accession>
<feature type="compositionally biased region" description="Basic and acidic residues" evidence="2">
    <location>
        <begin position="1386"/>
        <end position="1435"/>
    </location>
</feature>
<proteinExistence type="predicted"/>
<name>A0ABM1E3Q9_PRICU</name>
<dbReference type="PROSITE" id="PS50896">
    <property type="entry name" value="LISH"/>
    <property type="match status" value="1"/>
</dbReference>
<feature type="compositionally biased region" description="Basic and acidic residues" evidence="2">
    <location>
        <begin position="1451"/>
        <end position="1474"/>
    </location>
</feature>
<dbReference type="PANTHER" id="PTHR39063:SF1">
    <property type="entry name" value="OFD1 CENTRIOLE AND CENTRIOLAR SATELLITE PROTEIN"/>
    <property type="match status" value="1"/>
</dbReference>
<feature type="compositionally biased region" description="Polar residues" evidence="2">
    <location>
        <begin position="144"/>
        <end position="167"/>
    </location>
</feature>
<feature type="compositionally biased region" description="Polar residues" evidence="2">
    <location>
        <begin position="1189"/>
        <end position="1198"/>
    </location>
</feature>
<feature type="region of interest" description="Disordered" evidence="2">
    <location>
        <begin position="1386"/>
        <end position="1494"/>
    </location>
</feature>